<evidence type="ECO:0000313" key="2">
    <source>
        <dbReference type="Proteomes" id="UP000680045"/>
    </source>
</evidence>
<name>A0A941J7R4_9BACI</name>
<evidence type="ECO:0000313" key="1">
    <source>
        <dbReference type="EMBL" id="MBR8645945.1"/>
    </source>
</evidence>
<sequence>MPIKFLENEEGIFVLSHGTSSLYKLNDQYEEVKSKVVGVNPFEMANFNEDVVVAGYDSDEVYVMDAETVDVKNDQSRRRAIPIDVEE</sequence>
<dbReference type="AlphaFoldDB" id="A0A941J7R4"/>
<proteinExistence type="predicted"/>
<accession>A0A941J7R4</accession>
<comment type="caution">
    <text evidence="1">The sequence shown here is derived from an EMBL/GenBank/DDBJ whole genome shotgun (WGS) entry which is preliminary data.</text>
</comment>
<reference evidence="1" key="1">
    <citation type="submission" date="2021-04" db="EMBL/GenBank/DDBJ databases">
        <title>Whole genome sequencing of Enterococci isolates from hospitalized patients.</title>
        <authorList>
            <person name="Ogoti B.M."/>
            <person name="Onyambu F.G."/>
        </authorList>
    </citation>
    <scope>NUCLEOTIDE SEQUENCE</scope>
    <source>
        <strain evidence="1">242</strain>
    </source>
</reference>
<dbReference type="Proteomes" id="UP000680045">
    <property type="component" value="Unassembled WGS sequence"/>
</dbReference>
<organism evidence="1 2">
    <name type="scientific">Peribacillus frigoritolerans</name>
    <dbReference type="NCBI Taxonomy" id="450367"/>
    <lineage>
        <taxon>Bacteria</taxon>
        <taxon>Bacillati</taxon>
        <taxon>Bacillota</taxon>
        <taxon>Bacilli</taxon>
        <taxon>Bacillales</taxon>
        <taxon>Bacillaceae</taxon>
        <taxon>Peribacillus</taxon>
    </lineage>
</organism>
<protein>
    <submittedName>
        <fullName evidence="1">Uncharacterized protein</fullName>
    </submittedName>
</protein>
<dbReference type="EMBL" id="JAGTPW010000059">
    <property type="protein sequence ID" value="MBR8645945.1"/>
    <property type="molecule type" value="Genomic_DNA"/>
</dbReference>
<gene>
    <name evidence="1" type="ORF">KEH51_24345</name>
</gene>